<keyword evidence="5" id="KW-0597">Phosphoprotein</keyword>
<dbReference type="OrthoDB" id="10071111at2759"/>
<evidence type="ECO:0000256" key="7">
    <source>
        <dbReference type="ARBA" id="ARBA00022824"/>
    </source>
</evidence>
<evidence type="ECO:0000256" key="11">
    <source>
        <dbReference type="ARBA" id="ARBA00023242"/>
    </source>
</evidence>
<proteinExistence type="predicted"/>
<keyword evidence="16" id="KW-1185">Reference proteome</keyword>
<feature type="compositionally biased region" description="Low complexity" evidence="14">
    <location>
        <begin position="26"/>
        <end position="51"/>
    </location>
</feature>
<evidence type="ECO:0000256" key="6">
    <source>
        <dbReference type="ARBA" id="ARBA00022692"/>
    </source>
</evidence>
<keyword evidence="9" id="KW-0472">Membrane</keyword>
<evidence type="ECO:0000256" key="9">
    <source>
        <dbReference type="ARBA" id="ARBA00023136"/>
    </source>
</evidence>
<evidence type="ECO:0000256" key="8">
    <source>
        <dbReference type="ARBA" id="ARBA00022989"/>
    </source>
</evidence>
<evidence type="ECO:0000313" key="16">
    <source>
        <dbReference type="Proteomes" id="UP000230750"/>
    </source>
</evidence>
<feature type="compositionally biased region" description="Polar residues" evidence="14">
    <location>
        <begin position="1"/>
        <end position="22"/>
    </location>
</feature>
<evidence type="ECO:0000313" key="15">
    <source>
        <dbReference type="EMBL" id="PIK61235.1"/>
    </source>
</evidence>
<evidence type="ECO:0000256" key="1">
    <source>
        <dbReference type="ARBA" id="ARBA00003440"/>
    </source>
</evidence>
<dbReference type="AlphaFoldDB" id="A0A2G8LLX2"/>
<feature type="region of interest" description="Disordered" evidence="14">
    <location>
        <begin position="365"/>
        <end position="417"/>
    </location>
</feature>
<gene>
    <name evidence="15" type="ORF">BSL78_01794</name>
</gene>
<dbReference type="GO" id="GO:0030867">
    <property type="term" value="C:rough endoplasmic reticulum membrane"/>
    <property type="evidence" value="ECO:0007669"/>
    <property type="project" value="UniProtKB-SubCell"/>
</dbReference>
<feature type="compositionally biased region" description="Polar residues" evidence="14">
    <location>
        <begin position="391"/>
        <end position="403"/>
    </location>
</feature>
<feature type="non-terminal residue" evidence="15">
    <location>
        <position position="1"/>
    </location>
</feature>
<keyword evidence="7" id="KW-0256">Endoplasmic reticulum</keyword>
<dbReference type="InterPro" id="IPR019130">
    <property type="entry name" value="Macoilin"/>
</dbReference>
<keyword evidence="13" id="KW-0175">Coiled coil</keyword>
<dbReference type="GO" id="GO:0023041">
    <property type="term" value="P:neuronal signal transduction"/>
    <property type="evidence" value="ECO:0007669"/>
    <property type="project" value="InterPro"/>
</dbReference>
<evidence type="ECO:0000256" key="13">
    <source>
        <dbReference type="SAM" id="Coils"/>
    </source>
</evidence>
<protein>
    <recommendedName>
        <fullName evidence="4">Macoilin</fullName>
    </recommendedName>
    <alternativeName>
        <fullName evidence="12">Transmembrane protein 57</fullName>
    </alternativeName>
</protein>
<evidence type="ECO:0000256" key="5">
    <source>
        <dbReference type="ARBA" id="ARBA00022553"/>
    </source>
</evidence>
<dbReference type="PANTHER" id="PTHR47464:SF2">
    <property type="entry name" value="MACOILIN"/>
    <property type="match status" value="1"/>
</dbReference>
<evidence type="ECO:0000256" key="14">
    <source>
        <dbReference type="SAM" id="MobiDB-lite"/>
    </source>
</evidence>
<reference evidence="15 16" key="1">
    <citation type="journal article" date="2017" name="PLoS Biol.">
        <title>The sea cucumber genome provides insights into morphological evolution and visceral regeneration.</title>
        <authorList>
            <person name="Zhang X."/>
            <person name="Sun L."/>
            <person name="Yuan J."/>
            <person name="Sun Y."/>
            <person name="Gao Y."/>
            <person name="Zhang L."/>
            <person name="Li S."/>
            <person name="Dai H."/>
            <person name="Hamel J.F."/>
            <person name="Liu C."/>
            <person name="Yu Y."/>
            <person name="Liu S."/>
            <person name="Lin W."/>
            <person name="Guo K."/>
            <person name="Jin S."/>
            <person name="Xu P."/>
            <person name="Storey K.B."/>
            <person name="Huan P."/>
            <person name="Zhang T."/>
            <person name="Zhou Y."/>
            <person name="Zhang J."/>
            <person name="Lin C."/>
            <person name="Li X."/>
            <person name="Xing L."/>
            <person name="Huo D."/>
            <person name="Sun M."/>
            <person name="Wang L."/>
            <person name="Mercier A."/>
            <person name="Li F."/>
            <person name="Yang H."/>
            <person name="Xiang J."/>
        </authorList>
    </citation>
    <scope>NUCLEOTIDE SEQUENCE [LARGE SCALE GENOMIC DNA]</scope>
    <source>
        <strain evidence="15">Shaxun</strain>
        <tissue evidence="15">Muscle</tissue>
    </source>
</reference>
<keyword evidence="6" id="KW-0812">Transmembrane</keyword>
<dbReference type="GO" id="GO:0031965">
    <property type="term" value="C:nuclear membrane"/>
    <property type="evidence" value="ECO:0007669"/>
    <property type="project" value="UniProtKB-SubCell"/>
</dbReference>
<evidence type="ECO:0000256" key="3">
    <source>
        <dbReference type="ARBA" id="ARBA00004269"/>
    </source>
</evidence>
<dbReference type="Pfam" id="PF09726">
    <property type="entry name" value="Macoilin"/>
    <property type="match status" value="1"/>
</dbReference>
<comment type="function">
    <text evidence="1">Plays a role in the regulation of neuronal activity.</text>
</comment>
<evidence type="ECO:0000256" key="4">
    <source>
        <dbReference type="ARBA" id="ARBA00021882"/>
    </source>
</evidence>
<evidence type="ECO:0000256" key="10">
    <source>
        <dbReference type="ARBA" id="ARBA00023180"/>
    </source>
</evidence>
<accession>A0A2G8LLX2</accession>
<keyword evidence="8" id="KW-1133">Transmembrane helix</keyword>
<dbReference type="PANTHER" id="PTHR47464">
    <property type="entry name" value="MACOILIN"/>
    <property type="match status" value="1"/>
</dbReference>
<dbReference type="Proteomes" id="UP000230750">
    <property type="component" value="Unassembled WGS sequence"/>
</dbReference>
<evidence type="ECO:0000256" key="12">
    <source>
        <dbReference type="ARBA" id="ARBA00031129"/>
    </source>
</evidence>
<evidence type="ECO:0000256" key="2">
    <source>
        <dbReference type="ARBA" id="ARBA00004232"/>
    </source>
</evidence>
<keyword evidence="10" id="KW-0325">Glycoprotein</keyword>
<feature type="region of interest" description="Disordered" evidence="14">
    <location>
        <begin position="170"/>
        <end position="193"/>
    </location>
</feature>
<sequence>TRENLANEQTQAKHLRHNSSGGSVPKSKNSYSSSKDSSSSGSSSSSSSNNRKGNKTLPSKVENKDKDTNITADVLLQNGPPATTSQPFIKDDFIISRLESDIKKLKADLQSSRQTESDLRTDISRYAAEEKKAKCDWEQLQKENESLQTRLHNLVTQKQQDKQNLVKMEQKVKQERETRSSTENQLREERKNRKMEEAAARAMIMAAANPSRVIECSESCRTKQKDQENEICRLTQEGRDKQEKLWDLERKVGQLQDRQETQSHNERLMSNLMVLQEKTTKLETSLSAETRLKMDLFSALGDARRQLEISEGQLMKKEQEIHDLKSKIADIMSVMPHPYQTPPITPLPPNLVQNLSVQRYFCVPPPPTDIPSSQVPASSPPTASPHEMQVEAQSSPGMAQNRSCLDPNAAIYRPKSN</sequence>
<feature type="region of interest" description="Disordered" evidence="14">
    <location>
        <begin position="1"/>
        <end position="84"/>
    </location>
</feature>
<comment type="caution">
    <text evidence="15">The sequence shown here is derived from an EMBL/GenBank/DDBJ whole genome shotgun (WGS) entry which is preliminary data.</text>
</comment>
<comment type="subcellular location">
    <subcellularLocation>
        <location evidence="2">Nucleus membrane</location>
        <topology evidence="2">Multi-pass membrane protein</topology>
    </subcellularLocation>
    <subcellularLocation>
        <location evidence="3">Rough endoplasmic reticulum membrane</location>
        <topology evidence="3">Multi-pass membrane protein</topology>
    </subcellularLocation>
</comment>
<keyword evidence="11" id="KW-0539">Nucleus</keyword>
<organism evidence="15 16">
    <name type="scientific">Stichopus japonicus</name>
    <name type="common">Sea cucumber</name>
    <dbReference type="NCBI Taxonomy" id="307972"/>
    <lineage>
        <taxon>Eukaryota</taxon>
        <taxon>Metazoa</taxon>
        <taxon>Echinodermata</taxon>
        <taxon>Eleutherozoa</taxon>
        <taxon>Echinozoa</taxon>
        <taxon>Holothuroidea</taxon>
        <taxon>Aspidochirotacea</taxon>
        <taxon>Aspidochirotida</taxon>
        <taxon>Stichopodidae</taxon>
        <taxon>Apostichopus</taxon>
    </lineage>
</organism>
<dbReference type="STRING" id="307972.A0A2G8LLX2"/>
<dbReference type="EMBL" id="MRZV01000037">
    <property type="protein sequence ID" value="PIK61235.1"/>
    <property type="molecule type" value="Genomic_DNA"/>
</dbReference>
<feature type="coiled-coil region" evidence="13">
    <location>
        <begin position="258"/>
        <end position="327"/>
    </location>
</feature>
<name>A0A2G8LLX2_STIJA</name>